<proteinExistence type="inferred from homology"/>
<protein>
    <recommendedName>
        <fullName evidence="4">AAA+ ATPase domain-containing protein</fullName>
    </recommendedName>
</protein>
<sequence length="332" mass="35916">QLKSEILQDFLIAGELALSGQTRPVRGALSMTMLAAEKGIKGVILPLESAEEACLVESSKVYAVESLAEAIRFLSGQMELVPLDASRSPYLMEPQGDEAVDFSEVKGQANLRRAVEVAVAGGHNLLMMGPPGSGKSMVSKRIPTILPAPSKTEYLEILGVHSVAGRTCSGDNRSFCRPFRSPHHTISDVGLLGGGVIPGPGEISLAHNGVLFLDELPEFKRSALEVLRQPLEDGQVTISRSAGKITLPSRFMLVAAMNPCPCGYLGDPSRECRCSTPQIQKYRARVSGPLLDRIDIHIEAPAVRIEELQERSLGESSETVRQRVEPCRRIQV</sequence>
<dbReference type="NCBIfam" id="TIGR00368">
    <property type="entry name" value="YifB family Mg chelatase-like AAA ATPase"/>
    <property type="match status" value="1"/>
</dbReference>
<evidence type="ECO:0000256" key="2">
    <source>
        <dbReference type="ARBA" id="ARBA00022741"/>
    </source>
</evidence>
<dbReference type="SUPFAM" id="SSF54211">
    <property type="entry name" value="Ribosomal protein S5 domain 2-like"/>
    <property type="match status" value="1"/>
</dbReference>
<dbReference type="PANTHER" id="PTHR32039">
    <property type="entry name" value="MAGNESIUM-CHELATASE SUBUNIT CHLI"/>
    <property type="match status" value="1"/>
</dbReference>
<dbReference type="AlphaFoldDB" id="A0A382QJE9"/>
<dbReference type="PANTHER" id="PTHR32039:SF7">
    <property type="entry name" value="COMPETENCE PROTEIN COMM"/>
    <property type="match status" value="1"/>
</dbReference>
<evidence type="ECO:0000256" key="3">
    <source>
        <dbReference type="ARBA" id="ARBA00022840"/>
    </source>
</evidence>
<feature type="non-terminal residue" evidence="5">
    <location>
        <position position="1"/>
    </location>
</feature>
<dbReference type="SUPFAM" id="SSF52540">
    <property type="entry name" value="P-loop containing nucleoside triphosphate hydrolases"/>
    <property type="match status" value="1"/>
</dbReference>
<dbReference type="InterPro" id="IPR027417">
    <property type="entry name" value="P-loop_NTPase"/>
</dbReference>
<evidence type="ECO:0000259" key="4">
    <source>
        <dbReference type="SMART" id="SM00382"/>
    </source>
</evidence>
<dbReference type="InterPro" id="IPR001208">
    <property type="entry name" value="MCM_dom"/>
</dbReference>
<gene>
    <name evidence="5" type="ORF">METZ01_LOCUS337971</name>
</gene>
<dbReference type="Gene3D" id="3.40.50.300">
    <property type="entry name" value="P-loop containing nucleotide triphosphate hydrolases"/>
    <property type="match status" value="1"/>
</dbReference>
<name>A0A382QJE9_9ZZZZ</name>
<dbReference type="InterPro" id="IPR003593">
    <property type="entry name" value="AAA+_ATPase"/>
</dbReference>
<dbReference type="SMART" id="SM00382">
    <property type="entry name" value="AAA"/>
    <property type="match status" value="1"/>
</dbReference>
<dbReference type="Gene3D" id="3.30.230.10">
    <property type="match status" value="1"/>
</dbReference>
<feature type="domain" description="AAA+ ATPase" evidence="4">
    <location>
        <begin position="121"/>
        <end position="304"/>
    </location>
</feature>
<dbReference type="PRINTS" id="PR01657">
    <property type="entry name" value="MCMFAMILY"/>
</dbReference>
<reference evidence="5" key="1">
    <citation type="submission" date="2018-05" db="EMBL/GenBank/DDBJ databases">
        <authorList>
            <person name="Lanie J.A."/>
            <person name="Ng W.-L."/>
            <person name="Kazmierczak K.M."/>
            <person name="Andrzejewski T.M."/>
            <person name="Davidsen T.M."/>
            <person name="Wayne K.J."/>
            <person name="Tettelin H."/>
            <person name="Glass J.I."/>
            <person name="Rusch D."/>
            <person name="Podicherti R."/>
            <person name="Tsui H.-C.T."/>
            <person name="Winkler M.E."/>
        </authorList>
    </citation>
    <scope>NUCLEOTIDE SEQUENCE</scope>
</reference>
<feature type="non-terminal residue" evidence="5">
    <location>
        <position position="332"/>
    </location>
</feature>
<dbReference type="InterPro" id="IPR000523">
    <property type="entry name" value="Mg_chelatse_chII-like_cat_dom"/>
</dbReference>
<keyword evidence="3" id="KW-0067">ATP-binding</keyword>
<dbReference type="InterPro" id="IPR004482">
    <property type="entry name" value="Mg_chelat-rel"/>
</dbReference>
<dbReference type="Pfam" id="PF13541">
    <property type="entry name" value="ChlI"/>
    <property type="match status" value="1"/>
</dbReference>
<dbReference type="InterPro" id="IPR014721">
    <property type="entry name" value="Ribsml_uS5_D2-typ_fold_subgr"/>
</dbReference>
<dbReference type="GO" id="GO:0003677">
    <property type="term" value="F:DNA binding"/>
    <property type="evidence" value="ECO:0007669"/>
    <property type="project" value="InterPro"/>
</dbReference>
<dbReference type="InterPro" id="IPR020568">
    <property type="entry name" value="Ribosomal_Su5_D2-typ_SF"/>
</dbReference>
<dbReference type="Pfam" id="PF01078">
    <property type="entry name" value="Mg_chelatase"/>
    <property type="match status" value="1"/>
</dbReference>
<organism evidence="5">
    <name type="scientific">marine metagenome</name>
    <dbReference type="NCBI Taxonomy" id="408172"/>
    <lineage>
        <taxon>unclassified sequences</taxon>
        <taxon>metagenomes</taxon>
        <taxon>ecological metagenomes</taxon>
    </lineage>
</organism>
<dbReference type="GO" id="GO:0005524">
    <property type="term" value="F:ATP binding"/>
    <property type="evidence" value="ECO:0007669"/>
    <property type="project" value="UniProtKB-KW"/>
</dbReference>
<dbReference type="EMBL" id="UINC01114655">
    <property type="protein sequence ID" value="SVC85117.1"/>
    <property type="molecule type" value="Genomic_DNA"/>
</dbReference>
<keyword evidence="2" id="KW-0547">Nucleotide-binding</keyword>
<comment type="similarity">
    <text evidence="1">Belongs to the Mg-chelatase subunits D/I family. ComM subfamily.</text>
</comment>
<evidence type="ECO:0000313" key="5">
    <source>
        <dbReference type="EMBL" id="SVC85117.1"/>
    </source>
</evidence>
<evidence type="ECO:0000256" key="1">
    <source>
        <dbReference type="ARBA" id="ARBA00006354"/>
    </source>
</evidence>
<accession>A0A382QJE9</accession>
<dbReference type="InterPro" id="IPR045006">
    <property type="entry name" value="CHLI-like"/>
</dbReference>